<dbReference type="CDD" id="cd05247">
    <property type="entry name" value="UDP_G4E_1_SDR_e"/>
    <property type="match status" value="1"/>
</dbReference>
<evidence type="ECO:0000256" key="8">
    <source>
        <dbReference type="ARBA" id="ARBA00023235"/>
    </source>
</evidence>
<gene>
    <name evidence="13" type="primary">galE</name>
    <name evidence="13" type="ORF">KC675_04130</name>
</gene>
<dbReference type="Pfam" id="PF01370">
    <property type="entry name" value="Epimerase"/>
    <property type="match status" value="1"/>
</dbReference>
<evidence type="ECO:0000313" key="13">
    <source>
        <dbReference type="EMBL" id="MCA9380338.1"/>
    </source>
</evidence>
<keyword evidence="8 10" id="KW-0413">Isomerase</keyword>
<dbReference type="NCBIfam" id="TIGR01179">
    <property type="entry name" value="galE"/>
    <property type="match status" value="1"/>
</dbReference>
<comment type="caution">
    <text evidence="13">The sequence shown here is derived from an EMBL/GenBank/DDBJ whole genome shotgun (WGS) entry which is preliminary data.</text>
</comment>
<dbReference type="EC" id="5.1.3.2" evidence="5 10"/>
<keyword evidence="7 10" id="KW-0520">NAD</keyword>
<dbReference type="EMBL" id="JAGQLL010000049">
    <property type="protein sequence ID" value="MCA9380338.1"/>
    <property type="molecule type" value="Genomic_DNA"/>
</dbReference>
<reference evidence="13" key="1">
    <citation type="submission" date="2020-04" db="EMBL/GenBank/DDBJ databases">
        <authorList>
            <person name="Zhang T."/>
        </authorList>
    </citation>
    <scope>NUCLEOTIDE SEQUENCE</scope>
    <source>
        <strain evidence="13">HKST-UBA15</strain>
    </source>
</reference>
<evidence type="ECO:0000256" key="9">
    <source>
        <dbReference type="ARBA" id="ARBA00023277"/>
    </source>
</evidence>
<protein>
    <recommendedName>
        <fullName evidence="6 10">UDP-glucose 4-epimerase</fullName>
        <ecNumber evidence="5 10">5.1.3.2</ecNumber>
    </recommendedName>
</protein>
<evidence type="ECO:0000313" key="14">
    <source>
        <dbReference type="Proteomes" id="UP000745577"/>
    </source>
</evidence>
<reference evidence="13" key="2">
    <citation type="journal article" date="2021" name="Microbiome">
        <title>Successional dynamics and alternative stable states in a saline activated sludge microbial community over 9 years.</title>
        <authorList>
            <person name="Wang Y."/>
            <person name="Ye J."/>
            <person name="Ju F."/>
            <person name="Liu L."/>
            <person name="Boyd J.A."/>
            <person name="Deng Y."/>
            <person name="Parks D.H."/>
            <person name="Jiang X."/>
            <person name="Yin X."/>
            <person name="Woodcroft B.J."/>
            <person name="Tyson G.W."/>
            <person name="Hugenholtz P."/>
            <person name="Polz M.F."/>
            <person name="Zhang T."/>
        </authorList>
    </citation>
    <scope>NUCLEOTIDE SEQUENCE</scope>
    <source>
        <strain evidence="13">HKST-UBA15</strain>
    </source>
</reference>
<feature type="coiled-coil region" evidence="11">
    <location>
        <begin position="44"/>
        <end position="71"/>
    </location>
</feature>
<sequence>MNILLTGGAGYIGSHCTLELIKRGHKVTVLDNLERGHQETLDSIMQLVGEFEFLKLDLRNLEELRNGLRDRQFDAVIHFAAYIDVGESVREPAKYFENNVVGSQYLFQVLLENKVNNVIFSSSAAVYGTQEIVPIPETAEKHPDSPYGETKLLMEMILENYCQYSGMNAVALRYFNPSGAEGNIGERHYPETHAVPRVLKALLDDNFTFGVFGDDYNTPDGSCIRDFIHIQDLVDAHIACIDFLNTNKGFHAFNVATGKGTSVLELIKTAEEVSGRKLDYKIQSRREGDPAQLVADPTKINTEIGWKAKYDIKDILKSAWEFEQKRPESDYH</sequence>
<organism evidence="13 14">
    <name type="scientific">Candidatus Dojkabacteria bacterium</name>
    <dbReference type="NCBI Taxonomy" id="2099670"/>
    <lineage>
        <taxon>Bacteria</taxon>
        <taxon>Candidatus Dojkabacteria</taxon>
    </lineage>
</organism>
<name>A0A955IEA9_9BACT</name>
<feature type="domain" description="NAD-dependent epimerase/dehydratase" evidence="12">
    <location>
        <begin position="3"/>
        <end position="256"/>
    </location>
</feature>
<dbReference type="GO" id="GO:0003978">
    <property type="term" value="F:UDP-glucose 4-epimerase activity"/>
    <property type="evidence" value="ECO:0007669"/>
    <property type="project" value="UniProtKB-UniRule"/>
</dbReference>
<dbReference type="PANTHER" id="PTHR43725">
    <property type="entry name" value="UDP-GLUCOSE 4-EPIMERASE"/>
    <property type="match status" value="1"/>
</dbReference>
<evidence type="ECO:0000259" key="12">
    <source>
        <dbReference type="Pfam" id="PF01370"/>
    </source>
</evidence>
<dbReference type="PANTHER" id="PTHR43725:SF53">
    <property type="entry name" value="UDP-ARABINOSE 4-EPIMERASE 1"/>
    <property type="match status" value="1"/>
</dbReference>
<comment type="cofactor">
    <cofactor evidence="2 10">
        <name>NAD(+)</name>
        <dbReference type="ChEBI" id="CHEBI:57540"/>
    </cofactor>
</comment>
<dbReference type="Gene3D" id="3.90.25.10">
    <property type="entry name" value="UDP-galactose 4-epimerase, domain 1"/>
    <property type="match status" value="1"/>
</dbReference>
<proteinExistence type="inferred from homology"/>
<comment type="similarity">
    <text evidence="4 10">Belongs to the NAD(P)-dependent epimerase/dehydratase family.</text>
</comment>
<keyword evidence="11" id="KW-0175">Coiled coil</keyword>
<evidence type="ECO:0000256" key="7">
    <source>
        <dbReference type="ARBA" id="ARBA00023027"/>
    </source>
</evidence>
<accession>A0A955IEA9</accession>
<evidence type="ECO:0000256" key="2">
    <source>
        <dbReference type="ARBA" id="ARBA00001911"/>
    </source>
</evidence>
<evidence type="ECO:0000256" key="4">
    <source>
        <dbReference type="ARBA" id="ARBA00007637"/>
    </source>
</evidence>
<dbReference type="Proteomes" id="UP000745577">
    <property type="component" value="Unassembled WGS sequence"/>
</dbReference>
<evidence type="ECO:0000256" key="11">
    <source>
        <dbReference type="SAM" id="Coils"/>
    </source>
</evidence>
<dbReference type="InterPro" id="IPR036291">
    <property type="entry name" value="NAD(P)-bd_dom_sf"/>
</dbReference>
<dbReference type="GO" id="GO:0006012">
    <property type="term" value="P:galactose metabolic process"/>
    <property type="evidence" value="ECO:0007669"/>
    <property type="project" value="InterPro"/>
</dbReference>
<evidence type="ECO:0000256" key="6">
    <source>
        <dbReference type="ARBA" id="ARBA00018569"/>
    </source>
</evidence>
<evidence type="ECO:0000256" key="3">
    <source>
        <dbReference type="ARBA" id="ARBA00004947"/>
    </source>
</evidence>
<dbReference type="InterPro" id="IPR001509">
    <property type="entry name" value="Epimerase_deHydtase"/>
</dbReference>
<comment type="pathway">
    <text evidence="3 10">Carbohydrate metabolism; galactose metabolism.</text>
</comment>
<dbReference type="SUPFAM" id="SSF51735">
    <property type="entry name" value="NAD(P)-binding Rossmann-fold domains"/>
    <property type="match status" value="1"/>
</dbReference>
<comment type="catalytic activity">
    <reaction evidence="1 10">
        <text>UDP-alpha-D-glucose = UDP-alpha-D-galactose</text>
        <dbReference type="Rhea" id="RHEA:22168"/>
        <dbReference type="ChEBI" id="CHEBI:58885"/>
        <dbReference type="ChEBI" id="CHEBI:66914"/>
        <dbReference type="EC" id="5.1.3.2"/>
    </reaction>
</comment>
<evidence type="ECO:0000256" key="5">
    <source>
        <dbReference type="ARBA" id="ARBA00013189"/>
    </source>
</evidence>
<dbReference type="InterPro" id="IPR005886">
    <property type="entry name" value="UDP_G4E"/>
</dbReference>
<evidence type="ECO:0000256" key="1">
    <source>
        <dbReference type="ARBA" id="ARBA00000083"/>
    </source>
</evidence>
<keyword evidence="9 10" id="KW-0119">Carbohydrate metabolism</keyword>
<dbReference type="Gene3D" id="3.40.50.720">
    <property type="entry name" value="NAD(P)-binding Rossmann-like Domain"/>
    <property type="match status" value="1"/>
</dbReference>
<comment type="subunit">
    <text evidence="10">Homodimer.</text>
</comment>
<evidence type="ECO:0000256" key="10">
    <source>
        <dbReference type="RuleBase" id="RU366046"/>
    </source>
</evidence>
<dbReference type="AlphaFoldDB" id="A0A955IEA9"/>